<organism evidence="2 3">
    <name type="scientific">Flagellimonas aurea</name>
    <dbReference type="NCBI Taxonomy" id="2915619"/>
    <lineage>
        <taxon>Bacteria</taxon>
        <taxon>Pseudomonadati</taxon>
        <taxon>Bacteroidota</taxon>
        <taxon>Flavobacteriia</taxon>
        <taxon>Flavobacteriales</taxon>
        <taxon>Flavobacteriaceae</taxon>
        <taxon>Flagellimonas</taxon>
    </lineage>
</organism>
<evidence type="ECO:0000313" key="2">
    <source>
        <dbReference type="EMBL" id="MBO0355778.1"/>
    </source>
</evidence>
<proteinExistence type="predicted"/>
<keyword evidence="1" id="KW-0472">Membrane</keyword>
<dbReference type="EMBL" id="JAFLNL010000012">
    <property type="protein sequence ID" value="MBO0355778.1"/>
    <property type="molecule type" value="Genomic_DNA"/>
</dbReference>
<dbReference type="RefSeq" id="WP_207036199.1">
    <property type="nucleotide sequence ID" value="NZ_JAFLNL010000012.1"/>
</dbReference>
<sequence length="113" mass="12983">MASSKNYNIKAASLVESIMAMVIVAVCLGIALVIYVNVLQSDRALPFYEAEQKVKELLWSDKGTRFPEHEDFTFPTYTIQKEVSKMEGVEAYHIKFTVRLPNDEKIYEYVVLQ</sequence>
<feature type="transmembrane region" description="Helical" evidence="1">
    <location>
        <begin position="12"/>
        <end position="36"/>
    </location>
</feature>
<evidence type="ECO:0000256" key="1">
    <source>
        <dbReference type="SAM" id="Phobius"/>
    </source>
</evidence>
<keyword evidence="3" id="KW-1185">Reference proteome</keyword>
<evidence type="ECO:0000313" key="3">
    <source>
        <dbReference type="Proteomes" id="UP000664044"/>
    </source>
</evidence>
<protein>
    <recommendedName>
        <fullName evidence="4">Type II secretion system protein</fullName>
    </recommendedName>
</protein>
<dbReference type="Proteomes" id="UP000664044">
    <property type="component" value="Unassembled WGS sequence"/>
</dbReference>
<keyword evidence="1" id="KW-1133">Transmembrane helix</keyword>
<comment type="caution">
    <text evidence="2">The sequence shown here is derived from an EMBL/GenBank/DDBJ whole genome shotgun (WGS) entry which is preliminary data.</text>
</comment>
<name>A0ABS3GA59_9FLAO</name>
<gene>
    <name evidence="2" type="ORF">J0656_17300</name>
</gene>
<accession>A0ABS3GA59</accession>
<evidence type="ECO:0008006" key="4">
    <source>
        <dbReference type="Google" id="ProtNLM"/>
    </source>
</evidence>
<reference evidence="2 3" key="1">
    <citation type="submission" date="2021-03" db="EMBL/GenBank/DDBJ databases">
        <title>Muricauda lutimaris sp. nov. and Muricauda ruestringensis sp. nov, two marine members of the Flavobacteriaceae isolated from deep sea sediments of Western Pacific.</title>
        <authorList>
            <person name="Zhao S."/>
            <person name="Liu R."/>
        </authorList>
    </citation>
    <scope>NUCLEOTIDE SEQUENCE [LARGE SCALE GENOMIC DNA]</scope>
    <source>
        <strain evidence="2 3">BC31-1-A7</strain>
    </source>
</reference>
<keyword evidence="1" id="KW-0812">Transmembrane</keyword>